<dbReference type="PATRIC" id="fig|1747903.4.peg.1426"/>
<evidence type="ECO:0000256" key="1">
    <source>
        <dbReference type="SAM" id="SignalP"/>
    </source>
</evidence>
<evidence type="ECO:0000313" key="4">
    <source>
        <dbReference type="Proteomes" id="UP000092713"/>
    </source>
</evidence>
<dbReference type="RefSeq" id="WP_065309425.1">
    <property type="nucleotide sequence ID" value="NZ_LOCQ01000059.1"/>
</dbReference>
<dbReference type="SUPFAM" id="SSF56601">
    <property type="entry name" value="beta-lactamase/transpeptidase-like"/>
    <property type="match status" value="1"/>
</dbReference>
<dbReference type="PANTHER" id="PTHR43283:SF18">
    <property type="match status" value="1"/>
</dbReference>
<dbReference type="STRING" id="1747903.ASR47_1004168"/>
<keyword evidence="1" id="KW-0732">Signal</keyword>
<dbReference type="PANTHER" id="PTHR43283">
    <property type="entry name" value="BETA-LACTAMASE-RELATED"/>
    <property type="match status" value="1"/>
</dbReference>
<evidence type="ECO:0000259" key="2">
    <source>
        <dbReference type="Pfam" id="PF00144"/>
    </source>
</evidence>
<sequence length="392" mass="42581">MKRRSVLGLGVALALLQTGCATNPADTAWETAFDAFMRDGLARTETPAMSVAIVRGDKTIFARGYGMANIAQDQAADADTAFHIASVSKVVTATAIMMLHEQGLFQLDDKVAPHLDFPLIHPKYPDVPITFRHLLTHTSGISDAVYEKTAAFSVEGDPRLPLRDFLKGYLSRGGGWYDADLSFAGRPGTEWRYSNVGIALLGYLVGRLNPEGLDAFSREQLFEPLAMDDTAWKLAGLPRGTVVAQPYKDKDPGLQVLPPVGYPDWPAGLLRSSAHDFARFLAIFSNGGMVKGQRYLKEETVKAFLEPQPVSMAAADQQTRQALAWVLRDLDGMQLATHSGGDPGAASVVCVDTASKTAVLAFANISADRELRSFQKEVVQRLLARANETVKK</sequence>
<accession>A0A1A7C0R0</accession>
<feature type="chain" id="PRO_5008355511" evidence="1">
    <location>
        <begin position="22"/>
        <end position="392"/>
    </location>
</feature>
<feature type="signal peptide" evidence="1">
    <location>
        <begin position="1"/>
        <end position="21"/>
    </location>
</feature>
<dbReference type="InterPro" id="IPR012338">
    <property type="entry name" value="Beta-lactam/transpept-like"/>
</dbReference>
<evidence type="ECO:0000313" key="3">
    <source>
        <dbReference type="EMBL" id="OBV37893.1"/>
    </source>
</evidence>
<protein>
    <submittedName>
        <fullName evidence="3">CubicO group peptidase, beta-lactamase class C family</fullName>
    </submittedName>
</protein>
<keyword evidence="4" id="KW-1185">Reference proteome</keyword>
<dbReference type="InterPro" id="IPR001466">
    <property type="entry name" value="Beta-lactam-related"/>
</dbReference>
<dbReference type="AlphaFoldDB" id="A0A1A7C0R0"/>
<dbReference type="EMBL" id="LOCQ01000059">
    <property type="protein sequence ID" value="OBV37893.1"/>
    <property type="molecule type" value="Genomic_DNA"/>
</dbReference>
<gene>
    <name evidence="3" type="ORF">ASR47_1004168</name>
</gene>
<dbReference type="OrthoDB" id="9801061at2"/>
<proteinExistence type="predicted"/>
<reference evidence="3 4" key="1">
    <citation type="submission" date="2016-04" db="EMBL/GenBank/DDBJ databases">
        <title>Draft genome sequence of Janthinobacterium psychrotolerans sp. nov., isolated from freshwater sediments in Denmark.</title>
        <authorList>
            <person name="Gong X."/>
            <person name="Skrivergaard S."/>
            <person name="Korsgaard B.S."/>
            <person name="Schreiber L."/>
            <person name="Marshall I.P."/>
            <person name="Finster K."/>
            <person name="Schramm A."/>
        </authorList>
    </citation>
    <scope>NUCLEOTIDE SEQUENCE [LARGE SCALE GENOMIC DNA]</scope>
    <source>
        <strain evidence="3 4">S3-2</strain>
    </source>
</reference>
<dbReference type="InterPro" id="IPR050789">
    <property type="entry name" value="Diverse_Enzym_Activities"/>
</dbReference>
<feature type="domain" description="Beta-lactamase-related" evidence="2">
    <location>
        <begin position="33"/>
        <end position="368"/>
    </location>
</feature>
<name>A0A1A7C0R0_9BURK</name>
<comment type="caution">
    <text evidence="3">The sequence shown here is derived from an EMBL/GenBank/DDBJ whole genome shotgun (WGS) entry which is preliminary data.</text>
</comment>
<dbReference type="Gene3D" id="3.40.710.10">
    <property type="entry name" value="DD-peptidase/beta-lactamase superfamily"/>
    <property type="match status" value="1"/>
</dbReference>
<dbReference type="Proteomes" id="UP000092713">
    <property type="component" value="Unassembled WGS sequence"/>
</dbReference>
<dbReference type="Pfam" id="PF00144">
    <property type="entry name" value="Beta-lactamase"/>
    <property type="match status" value="1"/>
</dbReference>
<organism evidence="3 4">
    <name type="scientific">Janthinobacterium psychrotolerans</name>
    <dbReference type="NCBI Taxonomy" id="1747903"/>
    <lineage>
        <taxon>Bacteria</taxon>
        <taxon>Pseudomonadati</taxon>
        <taxon>Pseudomonadota</taxon>
        <taxon>Betaproteobacteria</taxon>
        <taxon>Burkholderiales</taxon>
        <taxon>Oxalobacteraceae</taxon>
        <taxon>Janthinobacterium</taxon>
    </lineage>
</organism>